<proteinExistence type="predicted"/>
<feature type="chain" id="PRO_5039372638" evidence="1">
    <location>
        <begin position="24"/>
        <end position="100"/>
    </location>
</feature>
<organism evidence="2 3">
    <name type="scientific">Peptoniphilus lacrimalis 315-B</name>
    <dbReference type="NCBI Taxonomy" id="596330"/>
    <lineage>
        <taxon>Bacteria</taxon>
        <taxon>Bacillati</taxon>
        <taxon>Bacillota</taxon>
        <taxon>Tissierellia</taxon>
        <taxon>Tissierellales</taxon>
        <taxon>Peptoniphilaceae</taxon>
        <taxon>Peptoniphilus</taxon>
    </lineage>
</organism>
<sequence>MKKNIILAIVCLILLASVLPVFANSHTLGFDDDTVYVRLVKYRYDRSFPEYITHTENRGPRKFRGKLYLDYSSIRLENNNRYSAIYEGTCYDVGAAYAFK</sequence>
<name>D1VSQ1_9FIRM</name>
<protein>
    <submittedName>
        <fullName evidence="2">Uncharacterized protein</fullName>
    </submittedName>
</protein>
<evidence type="ECO:0000313" key="2">
    <source>
        <dbReference type="EMBL" id="EFA90453.1"/>
    </source>
</evidence>
<dbReference type="EMBL" id="ADDO01000023">
    <property type="protein sequence ID" value="EFA90453.1"/>
    <property type="molecule type" value="Genomic_DNA"/>
</dbReference>
<comment type="caution">
    <text evidence="2">The sequence shown here is derived from an EMBL/GenBank/DDBJ whole genome shotgun (WGS) entry which is preliminary data.</text>
</comment>
<keyword evidence="3" id="KW-1185">Reference proteome</keyword>
<keyword evidence="1" id="KW-0732">Signal</keyword>
<dbReference type="Proteomes" id="UP000005711">
    <property type="component" value="Unassembled WGS sequence"/>
</dbReference>
<evidence type="ECO:0000256" key="1">
    <source>
        <dbReference type="SAM" id="SignalP"/>
    </source>
</evidence>
<dbReference type="AlphaFoldDB" id="D1VSQ1"/>
<reference evidence="2 3" key="1">
    <citation type="submission" date="2009-12" db="EMBL/GenBank/DDBJ databases">
        <title>Genome Sequence of Peptoniphilus lacrimalis 315-B.</title>
        <authorList>
            <person name="Durkin A.S."/>
            <person name="Madupu R."/>
            <person name="Torralba M."/>
            <person name="Methe B."/>
            <person name="Sutton G."/>
            <person name="Strausberg R.L."/>
            <person name="Nelson K.E."/>
        </authorList>
    </citation>
    <scope>NUCLEOTIDE SEQUENCE [LARGE SCALE GENOMIC DNA]</scope>
    <source>
        <strain evidence="2 3">315-B</strain>
    </source>
</reference>
<evidence type="ECO:0000313" key="3">
    <source>
        <dbReference type="Proteomes" id="UP000005711"/>
    </source>
</evidence>
<gene>
    <name evidence="2" type="ORF">HMPREF0628_1055</name>
</gene>
<feature type="signal peptide" evidence="1">
    <location>
        <begin position="1"/>
        <end position="23"/>
    </location>
</feature>
<accession>D1VSQ1</accession>
<dbReference type="RefSeq" id="WP_004824258.1">
    <property type="nucleotide sequence ID" value="NZ_ADDO01000023.1"/>
</dbReference>